<dbReference type="EMBL" id="JBGBDC010000002">
    <property type="protein sequence ID" value="MEY2250787.1"/>
    <property type="molecule type" value="Genomic_DNA"/>
</dbReference>
<evidence type="ECO:0000313" key="2">
    <source>
        <dbReference type="Proteomes" id="UP001562178"/>
    </source>
</evidence>
<protein>
    <submittedName>
        <fullName evidence="1">DUF3261 domain-containing protein</fullName>
    </submittedName>
</protein>
<evidence type="ECO:0000313" key="1">
    <source>
        <dbReference type="EMBL" id="MEY2250787.1"/>
    </source>
</evidence>
<dbReference type="Proteomes" id="UP001562178">
    <property type="component" value="Unassembled WGS sequence"/>
</dbReference>
<comment type="caution">
    <text evidence="1">The sequence shown here is derived from an EMBL/GenBank/DDBJ whole genome shotgun (WGS) entry which is preliminary data.</text>
</comment>
<keyword evidence="2" id="KW-1185">Reference proteome</keyword>
<sequence>MPADRAGGGGMKALGMLGMALLLAGCALQPAPQRESTAQAAHASPRLALALAPAALGCSAAVQQRLTVQPPGQATKELEALLEVDAHSMKLAILNLGQMVGTLEWNGVQLQPQLSRWWPAVLEPEQVLSDVQLAFWPPQAISAALPEGWSLAVSAAGRVLQYRGSERVRVRAAGANALELVYQQGAWSLRIDSPGGADLCSNAAEAP</sequence>
<name>A0ABV4AZY1_9BURK</name>
<dbReference type="Pfam" id="PF11659">
    <property type="entry name" value="DUF3261"/>
    <property type="match status" value="1"/>
</dbReference>
<dbReference type="RefSeq" id="WP_369459469.1">
    <property type="nucleotide sequence ID" value="NZ_JBGBDC010000002.1"/>
</dbReference>
<dbReference type="PROSITE" id="PS51257">
    <property type="entry name" value="PROKAR_LIPOPROTEIN"/>
    <property type="match status" value="1"/>
</dbReference>
<reference evidence="1 2" key="1">
    <citation type="journal article" date="2016" name="Int. J. Syst. Evol. Microbiol.">
        <title>Description of Comamonas sediminis sp. nov., isolated from lagoon sediments.</title>
        <authorList>
            <person name="Subhash Y."/>
            <person name="Bang J.J."/>
            <person name="You T.H."/>
            <person name="Lee S.S."/>
        </authorList>
    </citation>
    <scope>NUCLEOTIDE SEQUENCE [LARGE SCALE GENOMIC DNA]</scope>
    <source>
        <strain evidence="1 2">JCM 31169</strain>
    </source>
</reference>
<gene>
    <name evidence="1" type="ORF">AB7A72_07225</name>
</gene>
<accession>A0ABV4AZY1</accession>
<dbReference type="InterPro" id="IPR021675">
    <property type="entry name" value="DUF3261"/>
</dbReference>
<organism evidence="1 2">
    <name type="scientific">Comamonas sediminis</name>
    <dbReference type="NCBI Taxonomy" id="1783360"/>
    <lineage>
        <taxon>Bacteria</taxon>
        <taxon>Pseudomonadati</taxon>
        <taxon>Pseudomonadota</taxon>
        <taxon>Betaproteobacteria</taxon>
        <taxon>Burkholderiales</taxon>
        <taxon>Comamonadaceae</taxon>
        <taxon>Comamonas</taxon>
    </lineage>
</organism>
<proteinExistence type="predicted"/>